<protein>
    <submittedName>
        <fullName evidence="1">Uncharacterized protein</fullName>
    </submittedName>
</protein>
<organism evidence="1 2">
    <name type="scientific">Allorhodopirellula solitaria</name>
    <dbReference type="NCBI Taxonomy" id="2527987"/>
    <lineage>
        <taxon>Bacteria</taxon>
        <taxon>Pseudomonadati</taxon>
        <taxon>Planctomycetota</taxon>
        <taxon>Planctomycetia</taxon>
        <taxon>Pirellulales</taxon>
        <taxon>Pirellulaceae</taxon>
        <taxon>Allorhodopirellula</taxon>
    </lineage>
</organism>
<proteinExistence type="predicted"/>
<gene>
    <name evidence="1" type="ORF">CA85_49640</name>
</gene>
<dbReference type="AlphaFoldDB" id="A0A5C5WXE7"/>
<name>A0A5C5WXE7_9BACT</name>
<keyword evidence="2" id="KW-1185">Reference proteome</keyword>
<dbReference type="EMBL" id="SJPK01000027">
    <property type="protein sequence ID" value="TWT55337.1"/>
    <property type="molecule type" value="Genomic_DNA"/>
</dbReference>
<evidence type="ECO:0000313" key="1">
    <source>
        <dbReference type="EMBL" id="TWT55337.1"/>
    </source>
</evidence>
<comment type="caution">
    <text evidence="1">The sequence shown here is derived from an EMBL/GenBank/DDBJ whole genome shotgun (WGS) entry which is preliminary data.</text>
</comment>
<evidence type="ECO:0000313" key="2">
    <source>
        <dbReference type="Proteomes" id="UP000318053"/>
    </source>
</evidence>
<accession>A0A5C5WXE7</accession>
<dbReference type="Proteomes" id="UP000318053">
    <property type="component" value="Unassembled WGS sequence"/>
</dbReference>
<sequence>MILRYERAARHQSAARTAQDRRSLGILHTGCELPCTTHYTRGKASRFRVSVLPTEYGLAESIQN</sequence>
<reference evidence="1 2" key="1">
    <citation type="submission" date="2019-02" db="EMBL/GenBank/DDBJ databases">
        <title>Deep-cultivation of Planctomycetes and their phenomic and genomic characterization uncovers novel biology.</title>
        <authorList>
            <person name="Wiegand S."/>
            <person name="Jogler M."/>
            <person name="Boedeker C."/>
            <person name="Pinto D."/>
            <person name="Vollmers J."/>
            <person name="Rivas-Marin E."/>
            <person name="Kohn T."/>
            <person name="Peeters S.H."/>
            <person name="Heuer A."/>
            <person name="Rast P."/>
            <person name="Oberbeckmann S."/>
            <person name="Bunk B."/>
            <person name="Jeske O."/>
            <person name="Meyerdierks A."/>
            <person name="Storesund J.E."/>
            <person name="Kallscheuer N."/>
            <person name="Luecker S."/>
            <person name="Lage O.M."/>
            <person name="Pohl T."/>
            <person name="Merkel B.J."/>
            <person name="Hornburger P."/>
            <person name="Mueller R.-W."/>
            <person name="Bruemmer F."/>
            <person name="Labrenz M."/>
            <person name="Spormann A.M."/>
            <person name="Op Den Camp H."/>
            <person name="Overmann J."/>
            <person name="Amann R."/>
            <person name="Jetten M.S.M."/>
            <person name="Mascher T."/>
            <person name="Medema M.H."/>
            <person name="Devos D.P."/>
            <person name="Kaster A.-K."/>
            <person name="Ovreas L."/>
            <person name="Rohde M."/>
            <person name="Galperin M.Y."/>
            <person name="Jogler C."/>
        </authorList>
    </citation>
    <scope>NUCLEOTIDE SEQUENCE [LARGE SCALE GENOMIC DNA]</scope>
    <source>
        <strain evidence="1 2">CA85</strain>
    </source>
</reference>